<keyword evidence="5" id="KW-0732">Signal</keyword>
<dbReference type="SUPFAM" id="SSF53822">
    <property type="entry name" value="Periplasmic binding protein-like I"/>
    <property type="match status" value="1"/>
</dbReference>
<dbReference type="WBParaSite" id="SMUV_0000634701-mRNA-1">
    <property type="protein sequence ID" value="SMUV_0000634701-mRNA-1"/>
    <property type="gene ID" value="SMUV_0000634701"/>
</dbReference>
<dbReference type="InterPro" id="IPR011500">
    <property type="entry name" value="GPCR_3_9-Cys_dom"/>
</dbReference>
<dbReference type="InterPro" id="IPR001828">
    <property type="entry name" value="ANF_lig-bd_rcpt"/>
</dbReference>
<feature type="domain" description="G-protein coupled receptors family 3 profile" evidence="14">
    <location>
        <begin position="545"/>
        <end position="771"/>
    </location>
</feature>
<dbReference type="PRINTS" id="PR00248">
    <property type="entry name" value="GPCRMGR"/>
</dbReference>
<evidence type="ECO:0000256" key="10">
    <source>
        <dbReference type="ARBA" id="ARBA00023180"/>
    </source>
</evidence>
<evidence type="ECO:0000259" key="14">
    <source>
        <dbReference type="PROSITE" id="PS50259"/>
    </source>
</evidence>
<name>A0A0N5ANZ2_9BILA</name>
<accession>A0A0N5ANZ2</accession>
<keyword evidence="3" id="KW-1003">Cell membrane</keyword>
<organism evidence="15 16">
    <name type="scientific">Syphacia muris</name>
    <dbReference type="NCBI Taxonomy" id="451379"/>
    <lineage>
        <taxon>Eukaryota</taxon>
        <taxon>Metazoa</taxon>
        <taxon>Ecdysozoa</taxon>
        <taxon>Nematoda</taxon>
        <taxon>Chromadorea</taxon>
        <taxon>Rhabditida</taxon>
        <taxon>Spirurina</taxon>
        <taxon>Oxyuridomorpha</taxon>
        <taxon>Oxyuroidea</taxon>
        <taxon>Oxyuridae</taxon>
        <taxon>Syphacia</taxon>
    </lineage>
</organism>
<comment type="similarity">
    <text evidence="2">Belongs to the G-protein coupled receptor 3 family.</text>
</comment>
<dbReference type="InterPro" id="IPR000337">
    <property type="entry name" value="GPCR_3"/>
</dbReference>
<proteinExistence type="inferred from homology"/>
<dbReference type="FunFam" id="2.10.50.30:FF:000004">
    <property type="entry name" value="Taste receptor type 1 member 3-like protein"/>
    <property type="match status" value="1"/>
</dbReference>
<dbReference type="FunFam" id="3.40.50.2300:FF:000145">
    <property type="entry name" value="Glutamate receptor, metabotropic"/>
    <property type="match status" value="1"/>
</dbReference>
<evidence type="ECO:0000256" key="11">
    <source>
        <dbReference type="ARBA" id="ARBA00023224"/>
    </source>
</evidence>
<dbReference type="PRINTS" id="PR00593">
    <property type="entry name" value="MTABOTROPICR"/>
</dbReference>
<feature type="transmembrane region" description="Helical" evidence="13">
    <location>
        <begin position="730"/>
        <end position="749"/>
    </location>
</feature>
<evidence type="ECO:0000256" key="3">
    <source>
        <dbReference type="ARBA" id="ARBA00022475"/>
    </source>
</evidence>
<evidence type="ECO:0000256" key="8">
    <source>
        <dbReference type="ARBA" id="ARBA00023136"/>
    </source>
</evidence>
<feature type="transmembrane region" description="Helical" evidence="13">
    <location>
        <begin position="688"/>
        <end position="718"/>
    </location>
</feature>
<evidence type="ECO:0000256" key="13">
    <source>
        <dbReference type="SAM" id="Phobius"/>
    </source>
</evidence>
<keyword evidence="4 13" id="KW-0812">Transmembrane</keyword>
<keyword evidence="9" id="KW-0675">Receptor</keyword>
<dbReference type="AlphaFoldDB" id="A0A0N5ANZ2"/>
<dbReference type="Gene3D" id="2.10.50.30">
    <property type="entry name" value="GPCR, family 3, nine cysteines domain"/>
    <property type="match status" value="1"/>
</dbReference>
<evidence type="ECO:0000256" key="5">
    <source>
        <dbReference type="ARBA" id="ARBA00022729"/>
    </source>
</evidence>
<comment type="subcellular location">
    <subcellularLocation>
        <location evidence="1">Cell membrane</location>
        <topology evidence="1">Multi-pass membrane protein</topology>
    </subcellularLocation>
</comment>
<dbReference type="InterPro" id="IPR050726">
    <property type="entry name" value="mGluR"/>
</dbReference>
<dbReference type="InterPro" id="IPR038550">
    <property type="entry name" value="GPCR_3_9-Cys_sf"/>
</dbReference>
<feature type="transmembrane region" description="Helical" evidence="13">
    <location>
        <begin position="577"/>
        <end position="597"/>
    </location>
</feature>
<dbReference type="InterPro" id="IPR017978">
    <property type="entry name" value="GPCR_3_C"/>
</dbReference>
<feature type="region of interest" description="Disordered" evidence="12">
    <location>
        <begin position="784"/>
        <end position="803"/>
    </location>
</feature>
<dbReference type="PROSITE" id="PS50259">
    <property type="entry name" value="G_PROTEIN_RECEP_F3_4"/>
    <property type="match status" value="1"/>
</dbReference>
<keyword evidence="8 13" id="KW-0472">Membrane</keyword>
<evidence type="ECO:0000256" key="1">
    <source>
        <dbReference type="ARBA" id="ARBA00004651"/>
    </source>
</evidence>
<dbReference type="InterPro" id="IPR000162">
    <property type="entry name" value="GPCR_3_mtglu_rcpt"/>
</dbReference>
<protein>
    <submittedName>
        <fullName evidence="16">G_PROTEIN_RECEP_F3_4 domain-containing protein</fullName>
    </submittedName>
</protein>
<evidence type="ECO:0000256" key="9">
    <source>
        <dbReference type="ARBA" id="ARBA00023170"/>
    </source>
</evidence>
<dbReference type="Pfam" id="PF07562">
    <property type="entry name" value="NCD3G"/>
    <property type="match status" value="1"/>
</dbReference>
<feature type="transmembrane region" description="Helical" evidence="13">
    <location>
        <begin position="647"/>
        <end position="673"/>
    </location>
</feature>
<evidence type="ECO:0000313" key="15">
    <source>
        <dbReference type="Proteomes" id="UP000046393"/>
    </source>
</evidence>
<keyword evidence="11" id="KW-0807">Transducer</keyword>
<keyword evidence="7" id="KW-0297">G-protein coupled receptor</keyword>
<dbReference type="InterPro" id="IPR028082">
    <property type="entry name" value="Peripla_BP_I"/>
</dbReference>
<keyword evidence="6 13" id="KW-1133">Transmembrane helix</keyword>
<keyword evidence="15" id="KW-1185">Reference proteome</keyword>
<reference evidence="16" key="1">
    <citation type="submission" date="2017-02" db="UniProtKB">
        <authorList>
            <consortium name="WormBaseParasite"/>
        </authorList>
    </citation>
    <scope>IDENTIFICATION</scope>
</reference>
<evidence type="ECO:0000256" key="7">
    <source>
        <dbReference type="ARBA" id="ARBA00023040"/>
    </source>
</evidence>
<dbReference type="Proteomes" id="UP000046393">
    <property type="component" value="Unplaced"/>
</dbReference>
<evidence type="ECO:0000256" key="12">
    <source>
        <dbReference type="SAM" id="MobiDB-lite"/>
    </source>
</evidence>
<evidence type="ECO:0000256" key="4">
    <source>
        <dbReference type="ARBA" id="ARBA00022692"/>
    </source>
</evidence>
<dbReference type="Gene3D" id="3.40.50.2300">
    <property type="match status" value="2"/>
</dbReference>
<dbReference type="STRING" id="451379.A0A0N5ANZ2"/>
<dbReference type="CDD" id="cd15285">
    <property type="entry name" value="7tmC_mGluR_group1"/>
    <property type="match status" value="1"/>
</dbReference>
<dbReference type="GO" id="GO:0005886">
    <property type="term" value="C:plasma membrane"/>
    <property type="evidence" value="ECO:0007669"/>
    <property type="project" value="UniProtKB-SubCell"/>
</dbReference>
<sequence length="939" mass="105723">MIGALFPEHQQRKEGCGTIWEQYGIQRTEIALKTVRDLNYVLPFKLGITIRDSCWTERVAMEQAIAFLRGGVAQRPCCTTSGCDEETNAIVAVVGPAKSSTTIAVQNLLQVFRIPQIGYGATTPDLSDKEQYSYFMRVVPSDAWQSRAIIAILEKYKWRYVAVVYSAGNYGEKGFEEIQKSIKDTDICIAFQHKVKSLANTEEFDRIINSIREVPGKLQVIICFCEGRTIHNMFRAQQRLRQNDSSIKSYQWIGSDGWADRPDVVKGVEDEAAGSFSIRIHSPYVDEFDDYYRSLNPTNNVDNPWFAEFWEENYHCRLTVPTAKIKEPANNVTGVCNSNLNITDYIQDAKLSQVANSIRVIAFALRNMFYDRCPDNKTLCEDMKNINGTILYKYMLNVTFTDQFGQEMYFDTNGDPPAWYDVLNYVGLQNGFQTVGEYRKKRRSGYKLEITKDVIFSEVTYYDGATKIPRSVCSDECTAGQKKSTTHGCCWTCDNCTDTQIVNRTINECQVCPPGTWPNDEKTECYQLNGEALYWLEAKVICAWILALAGVIATLLTTAVFVRYNHTPMVKSTTRELSYIILSGIMACYAVTFIILAHPTFISCFLTRIVPPIAFSIIYSALLTKTNRIARILAGSKKRILTKKPRFLSTSAQVVITWLLVGVECVIVAVGVMEEMPQVGYIYKPRRMFVICSSSTAAFLSPFLWNLFLITLCTLYAIKTRNLPENFNEAKFIGFTIISATVALSLLFFPKLYIILFHPEKNVRASYTTTKLIRCHFGNSQATDSKHISFSKTGTSQHSGSSLTYPVRTASVRLSQASSQDASTQTNSISSPSRFGRSFSILRHRRSTKPLDNEIIDLIECCRRYQEAKAQSSTSNFLIEETHDDEVRNLLAGSIEQSVKAALSAVARPPGDPGSSKDFEDLLKSRGLTAVDLSKPTNL</sequence>
<dbReference type="GO" id="GO:0004930">
    <property type="term" value="F:G protein-coupled receptor activity"/>
    <property type="evidence" value="ECO:0007669"/>
    <property type="project" value="UniProtKB-KW"/>
</dbReference>
<feature type="transmembrane region" description="Helical" evidence="13">
    <location>
        <begin position="543"/>
        <end position="565"/>
    </location>
</feature>
<feature type="transmembrane region" description="Helical" evidence="13">
    <location>
        <begin position="609"/>
        <end position="626"/>
    </location>
</feature>
<evidence type="ECO:0000256" key="2">
    <source>
        <dbReference type="ARBA" id="ARBA00007242"/>
    </source>
</evidence>
<dbReference type="Pfam" id="PF00003">
    <property type="entry name" value="7tm_3"/>
    <property type="match status" value="1"/>
</dbReference>
<dbReference type="Pfam" id="PF01094">
    <property type="entry name" value="ANF_receptor"/>
    <property type="match status" value="1"/>
</dbReference>
<evidence type="ECO:0000256" key="6">
    <source>
        <dbReference type="ARBA" id="ARBA00022989"/>
    </source>
</evidence>
<evidence type="ECO:0000313" key="16">
    <source>
        <dbReference type="WBParaSite" id="SMUV_0000634701-mRNA-1"/>
    </source>
</evidence>
<dbReference type="PANTHER" id="PTHR24060">
    <property type="entry name" value="METABOTROPIC GLUTAMATE RECEPTOR"/>
    <property type="match status" value="1"/>
</dbReference>
<keyword evidence="10" id="KW-0325">Glycoprotein</keyword>